<dbReference type="RefSeq" id="WP_052859284.1">
    <property type="nucleotide sequence ID" value="NZ_NDXL01000001.1"/>
</dbReference>
<dbReference type="Proteomes" id="UP000292452">
    <property type="component" value="Unassembled WGS sequence"/>
</dbReference>
<accession>A0A4Q9HTW7</accession>
<proteinExistence type="predicted"/>
<feature type="coiled-coil region" evidence="1">
    <location>
        <begin position="7"/>
        <end position="34"/>
    </location>
</feature>
<reference evidence="2 3" key="1">
    <citation type="submission" date="2019-02" db="EMBL/GenBank/DDBJ databases">
        <title>Draft Genome Sequence of Streptomyces sp. AM-2504, identified by 16S rRNA comparative analysis as a Streptomyces Kasugaensis strain.</title>
        <authorList>
            <person name="Napolioni V."/>
            <person name="Giuliodori A.M."/>
            <person name="Spurio R."/>
            <person name="Fabbretti A."/>
        </authorList>
    </citation>
    <scope>NUCLEOTIDE SEQUENCE [LARGE SCALE GENOMIC DNA]</scope>
    <source>
        <strain evidence="2 3">AM-2504</strain>
    </source>
</reference>
<dbReference type="EMBL" id="SIXH01000132">
    <property type="protein sequence ID" value="TBO58534.1"/>
    <property type="molecule type" value="Genomic_DNA"/>
</dbReference>
<comment type="caution">
    <text evidence="2">The sequence shown here is derived from an EMBL/GenBank/DDBJ whole genome shotgun (WGS) entry which is preliminary data.</text>
</comment>
<dbReference type="OrthoDB" id="4331723at2"/>
<keyword evidence="3" id="KW-1185">Reference proteome</keyword>
<sequence>MATAGRQQTATDKVRDAERARDELRNALKAAGVKLPSLGLDVASCSGSDPLALIDLGRCNVATARALAAVLRPTGDARRQGAGA</sequence>
<gene>
    <name evidence="2" type="ORF">EYS09_16840</name>
</gene>
<organism evidence="2 3">
    <name type="scientific">Streptomyces kasugaensis</name>
    <dbReference type="NCBI Taxonomy" id="1946"/>
    <lineage>
        <taxon>Bacteria</taxon>
        <taxon>Bacillati</taxon>
        <taxon>Actinomycetota</taxon>
        <taxon>Actinomycetes</taxon>
        <taxon>Kitasatosporales</taxon>
        <taxon>Streptomycetaceae</taxon>
        <taxon>Streptomyces</taxon>
    </lineage>
</organism>
<dbReference type="AlphaFoldDB" id="A0A4Q9HTW7"/>
<dbReference type="GeneID" id="97376415"/>
<evidence type="ECO:0000313" key="3">
    <source>
        <dbReference type="Proteomes" id="UP000292452"/>
    </source>
</evidence>
<evidence type="ECO:0000313" key="2">
    <source>
        <dbReference type="EMBL" id="TBO58534.1"/>
    </source>
</evidence>
<evidence type="ECO:0000256" key="1">
    <source>
        <dbReference type="SAM" id="Coils"/>
    </source>
</evidence>
<protein>
    <submittedName>
        <fullName evidence="2">Uncharacterized protein</fullName>
    </submittedName>
</protein>
<name>A0A4Q9HTW7_STRKA</name>
<keyword evidence="1" id="KW-0175">Coiled coil</keyword>